<reference evidence="1 2" key="1">
    <citation type="journal article" date="2012" name="Fungal Genet. Biol.">
        <title>The genome of the xerotolerant mold Wallemia sebi reveals adaptations to osmotic stress and suggests cryptic sexual reproduction.</title>
        <authorList>
            <person name="Padamsee M."/>
            <person name="Kumar T.K.A."/>
            <person name="Riley R."/>
            <person name="Binder M."/>
            <person name="Boyd A."/>
            <person name="Calvo A.M."/>
            <person name="Furukawa K."/>
            <person name="Hesse C."/>
            <person name="Hohmann S."/>
            <person name="James T.Y."/>
            <person name="LaButti K."/>
            <person name="Lapidus A."/>
            <person name="Lindquist E."/>
            <person name="Lucas S."/>
            <person name="Miller K."/>
            <person name="Shantappa S."/>
            <person name="Grigoriev I.V."/>
            <person name="Hibbett D.S."/>
            <person name="McLaughlin D.J."/>
            <person name="Spatafora J.W."/>
            <person name="Aime M.C."/>
        </authorList>
    </citation>
    <scope>NUCLEOTIDE SEQUENCE [LARGE SCALE GENOMIC DNA]</scope>
    <source>
        <strain evidence="2">ATCC MYA-4683 / CBS 633.66</strain>
    </source>
</reference>
<sequence length="59" mass="7323">MVFTLKGIFYQHIDWSPKYFYDPNKKVQIRWYLKCQREFTWTESILLLAYTSNHLMELS</sequence>
<dbReference type="RefSeq" id="XP_006956835.1">
    <property type="nucleotide sequence ID" value="XM_006956773.1"/>
</dbReference>
<name>I4YHM2_WALMC</name>
<evidence type="ECO:0000313" key="1">
    <source>
        <dbReference type="EMBL" id="EIM23464.1"/>
    </source>
</evidence>
<dbReference type="InParanoid" id="I4YHM2"/>
<proteinExistence type="predicted"/>
<organism evidence="1 2">
    <name type="scientific">Wallemia mellicola (strain ATCC MYA-4683 / CBS 633.66)</name>
    <name type="common">Wallemia sebi (CBS 633.66)</name>
    <dbReference type="NCBI Taxonomy" id="671144"/>
    <lineage>
        <taxon>Eukaryota</taxon>
        <taxon>Fungi</taxon>
        <taxon>Dikarya</taxon>
        <taxon>Basidiomycota</taxon>
        <taxon>Wallemiomycotina</taxon>
        <taxon>Wallemiomycetes</taxon>
        <taxon>Wallemiales</taxon>
        <taxon>Wallemiaceae</taxon>
        <taxon>Wallemia</taxon>
    </lineage>
</organism>
<dbReference type="HOGENOM" id="CLU_2962658_0_0_1"/>
<dbReference type="KEGG" id="wse:WALSEDRAFT_59624"/>
<accession>I4YHM2</accession>
<protein>
    <submittedName>
        <fullName evidence="1">Uncharacterized protein</fullName>
    </submittedName>
</protein>
<gene>
    <name evidence="1" type="ORF">WALSEDRAFT_59624</name>
</gene>
<dbReference type="AlphaFoldDB" id="I4YHM2"/>
<dbReference type="Proteomes" id="UP000005242">
    <property type="component" value="Unassembled WGS sequence"/>
</dbReference>
<keyword evidence="2" id="KW-1185">Reference proteome</keyword>
<dbReference type="EMBL" id="JH668225">
    <property type="protein sequence ID" value="EIM23464.1"/>
    <property type="molecule type" value="Genomic_DNA"/>
</dbReference>
<dbReference type="GeneID" id="18473461"/>
<evidence type="ECO:0000313" key="2">
    <source>
        <dbReference type="Proteomes" id="UP000005242"/>
    </source>
</evidence>